<dbReference type="OrthoDB" id="3626437at2"/>
<dbReference type="STRING" id="1921010.MMIC_P1324"/>
<feature type="domain" description="HTH cro/C1-type" evidence="2">
    <location>
        <begin position="6"/>
        <end position="73"/>
    </location>
</feature>
<evidence type="ECO:0000313" key="4">
    <source>
        <dbReference type="Proteomes" id="UP000231632"/>
    </source>
</evidence>
<feature type="compositionally biased region" description="Basic and acidic residues" evidence="1">
    <location>
        <begin position="74"/>
        <end position="90"/>
    </location>
</feature>
<organism evidence="3 4">
    <name type="scientific">Mariprofundus micogutta</name>
    <dbReference type="NCBI Taxonomy" id="1921010"/>
    <lineage>
        <taxon>Bacteria</taxon>
        <taxon>Pseudomonadati</taxon>
        <taxon>Pseudomonadota</taxon>
        <taxon>Candidatius Mariprofundia</taxon>
        <taxon>Mariprofundales</taxon>
        <taxon>Mariprofundaceae</taxon>
        <taxon>Mariprofundus</taxon>
    </lineage>
</organism>
<dbReference type="InterPro" id="IPR001387">
    <property type="entry name" value="Cro/C1-type_HTH"/>
</dbReference>
<comment type="caution">
    <text evidence="3">The sequence shown here is derived from an EMBL/GenBank/DDBJ whole genome shotgun (WGS) entry which is preliminary data.</text>
</comment>
<dbReference type="EMBL" id="BDFD01000010">
    <property type="protein sequence ID" value="GAV20359.1"/>
    <property type="molecule type" value="Genomic_DNA"/>
</dbReference>
<evidence type="ECO:0000259" key="2">
    <source>
        <dbReference type="Pfam" id="PF13443"/>
    </source>
</evidence>
<name>A0A1L8CNF3_9PROT</name>
<dbReference type="AlphaFoldDB" id="A0A1L8CNF3"/>
<dbReference type="RefSeq" id="WP_072659685.1">
    <property type="nucleotide sequence ID" value="NZ_BDFD01000010.1"/>
</dbReference>
<sequence>MKITWNLRVMMAQHDIKSATELARQLDALGVEISTAQVTRIVNKMPDRISVTVLRGLMEIFHCYPNDLIVVEHDEPKDSKPPVGRIHAEKGAATPTTKPKGRQKTTEPREVDNILSITGGKALPMPVKGQ</sequence>
<gene>
    <name evidence="3" type="ORF">MMIC_P1324</name>
</gene>
<dbReference type="Proteomes" id="UP000231632">
    <property type="component" value="Unassembled WGS sequence"/>
</dbReference>
<evidence type="ECO:0000313" key="3">
    <source>
        <dbReference type="EMBL" id="GAV20359.1"/>
    </source>
</evidence>
<evidence type="ECO:0000256" key="1">
    <source>
        <dbReference type="SAM" id="MobiDB-lite"/>
    </source>
</evidence>
<dbReference type="Pfam" id="PF13443">
    <property type="entry name" value="HTH_26"/>
    <property type="match status" value="1"/>
</dbReference>
<feature type="region of interest" description="Disordered" evidence="1">
    <location>
        <begin position="74"/>
        <end position="112"/>
    </location>
</feature>
<proteinExistence type="predicted"/>
<keyword evidence="4" id="KW-1185">Reference proteome</keyword>
<reference evidence="3 4" key="1">
    <citation type="journal article" date="2017" name="Arch. Microbiol.">
        <title>Mariprofundus micogutta sp. nov., a novel iron-oxidizing zetaproteobacterium isolated from a deep-sea hydrothermal field at the Bayonnaise knoll of the Izu-Ogasawara arc, and a description of Mariprofundales ord. nov. and Zetaproteobacteria classis nov.</title>
        <authorList>
            <person name="Makita H."/>
            <person name="Tanaka E."/>
            <person name="Mitsunobu S."/>
            <person name="Miyazaki M."/>
            <person name="Nunoura T."/>
            <person name="Uematsu K."/>
            <person name="Takaki Y."/>
            <person name="Nishi S."/>
            <person name="Shimamura S."/>
            <person name="Takai K."/>
        </authorList>
    </citation>
    <scope>NUCLEOTIDE SEQUENCE [LARGE SCALE GENOMIC DNA]</scope>
    <source>
        <strain evidence="3 4">ET2</strain>
    </source>
</reference>
<protein>
    <recommendedName>
        <fullName evidence="2">HTH cro/C1-type domain-containing protein</fullName>
    </recommendedName>
</protein>
<accession>A0A1L8CNF3</accession>